<dbReference type="SUPFAM" id="SSF54695">
    <property type="entry name" value="POZ domain"/>
    <property type="match status" value="1"/>
</dbReference>
<proteinExistence type="predicted"/>
<dbReference type="InterPro" id="IPR011333">
    <property type="entry name" value="SKP1/BTB/POZ_sf"/>
</dbReference>
<dbReference type="InterPro" id="IPR000210">
    <property type="entry name" value="BTB/POZ_dom"/>
</dbReference>
<dbReference type="Gene3D" id="2.120.10.80">
    <property type="entry name" value="Kelch-type beta propeller"/>
    <property type="match status" value="2"/>
</dbReference>
<organism evidence="5 6">
    <name type="scientific">Lichtheimia ornata</name>
    <dbReference type="NCBI Taxonomy" id="688661"/>
    <lineage>
        <taxon>Eukaryota</taxon>
        <taxon>Fungi</taxon>
        <taxon>Fungi incertae sedis</taxon>
        <taxon>Mucoromycota</taxon>
        <taxon>Mucoromycotina</taxon>
        <taxon>Mucoromycetes</taxon>
        <taxon>Mucorales</taxon>
        <taxon>Lichtheimiaceae</taxon>
        <taxon>Lichtheimia</taxon>
    </lineage>
</organism>
<accession>A0AAD7UWG4</accession>
<dbReference type="Proteomes" id="UP001234581">
    <property type="component" value="Unassembled WGS sequence"/>
</dbReference>
<dbReference type="PANTHER" id="PTHR46093:SF3">
    <property type="entry name" value="ACYL-COA-BINDING DOMAIN-CONTAINING PROTEIN 4"/>
    <property type="match status" value="1"/>
</dbReference>
<dbReference type="CDD" id="cd14733">
    <property type="entry name" value="BACK"/>
    <property type="match status" value="1"/>
</dbReference>
<sequence length="590" mass="65570">MNSSAPGTPLSVHSPNRELTPSSSTGGVGTGTCTTMKHTAQPRLTTGESLGSLVGASLTVVGDAMYVFGGFDQYSDEVFNALYRLVLQPDDVEGRCRWERVLYTRGRAPAKRNDHTATLWKARNKLVVFGGNGEEDGRFYNDVFVLDLETLTWEQPETLGAVPDGRVRHSATIHGDRLYIAGGLASQGMFADTLLVLDLATWEWHPPIPFVRRSQHISFWYNKRLYVFGGFEDDMGRSNHLSFIDLERHGVTHLEIDSPSAPSLGGQRFSQLCGDQLVVVVTSPVSVSAMEDPPTTGLWTLDMPSMQWTHRDMGSAFDRGGWHAFAMAEHDTSFYLCGSDQEPDDYYALILHVDLKEYGIVPVPPPQLGTDLVSLLMQQSQSTDFSIQSSIDPDAGLLRAHRLVLLARWPHFAHLLASGMAESVSDTLTLPEPFPVLEAFVRFLYTDTLDEITPLVLIADLLVMANLYLLPRLLALCVRRLHSDMDINTVGKIYHCAGLAGQRGLQQTALHFMFDHFGAVVRTNHFRELPQHVLFQLWDEMPRDATIVGGFGNGLLNNNSQQQQDNHMSDSEDDDEEEDDPARPDSPMEA</sequence>
<evidence type="ECO:0000313" key="6">
    <source>
        <dbReference type="Proteomes" id="UP001234581"/>
    </source>
</evidence>
<dbReference type="AlphaFoldDB" id="A0AAD7UWG4"/>
<feature type="compositionally biased region" description="Low complexity" evidence="3">
    <location>
        <begin position="20"/>
        <end position="35"/>
    </location>
</feature>
<dbReference type="CDD" id="cd18186">
    <property type="entry name" value="BTB_POZ_ZBTB_KLHL-like"/>
    <property type="match status" value="1"/>
</dbReference>
<feature type="compositionally biased region" description="Polar residues" evidence="3">
    <location>
        <begin position="1"/>
        <end position="19"/>
    </location>
</feature>
<feature type="region of interest" description="Disordered" evidence="3">
    <location>
        <begin position="1"/>
        <end position="35"/>
    </location>
</feature>
<gene>
    <name evidence="5" type="ORF">O0I10_009468</name>
</gene>
<feature type="compositionally biased region" description="Acidic residues" evidence="3">
    <location>
        <begin position="571"/>
        <end position="580"/>
    </location>
</feature>
<evidence type="ECO:0000256" key="3">
    <source>
        <dbReference type="SAM" id="MobiDB-lite"/>
    </source>
</evidence>
<evidence type="ECO:0000313" key="5">
    <source>
        <dbReference type="EMBL" id="KAJ8654903.1"/>
    </source>
</evidence>
<dbReference type="Pfam" id="PF24681">
    <property type="entry name" value="Kelch_KLHDC2_KLHL20_DRC7"/>
    <property type="match status" value="1"/>
</dbReference>
<dbReference type="SUPFAM" id="SSF117281">
    <property type="entry name" value="Kelch motif"/>
    <property type="match status" value="1"/>
</dbReference>
<reference evidence="5 6" key="1">
    <citation type="submission" date="2023-03" db="EMBL/GenBank/DDBJ databases">
        <title>Genome sequence of Lichtheimia ornata CBS 291.66.</title>
        <authorList>
            <person name="Mohabir J.T."/>
            <person name="Shea T.P."/>
            <person name="Kurbessoian T."/>
            <person name="Berby B."/>
            <person name="Fontaine J."/>
            <person name="Livny J."/>
            <person name="Gnirke A."/>
            <person name="Stajich J.E."/>
            <person name="Cuomo C.A."/>
        </authorList>
    </citation>
    <scope>NUCLEOTIDE SEQUENCE [LARGE SCALE GENOMIC DNA]</scope>
    <source>
        <strain evidence="5">CBS 291.66</strain>
    </source>
</reference>
<dbReference type="InterPro" id="IPR015915">
    <property type="entry name" value="Kelch-typ_b-propeller"/>
</dbReference>
<dbReference type="PANTHER" id="PTHR46093">
    <property type="entry name" value="ACYL-COA-BINDING DOMAIN-CONTAINING PROTEIN 5"/>
    <property type="match status" value="1"/>
</dbReference>
<dbReference type="Pfam" id="PF00651">
    <property type="entry name" value="BTB"/>
    <property type="match status" value="1"/>
</dbReference>
<comment type="caution">
    <text evidence="5">The sequence shown here is derived from an EMBL/GenBank/DDBJ whole genome shotgun (WGS) entry which is preliminary data.</text>
</comment>
<evidence type="ECO:0000259" key="4">
    <source>
        <dbReference type="PROSITE" id="PS50097"/>
    </source>
</evidence>
<evidence type="ECO:0000256" key="2">
    <source>
        <dbReference type="ARBA" id="ARBA00022737"/>
    </source>
</evidence>
<dbReference type="GeneID" id="83216874"/>
<feature type="compositionally biased region" description="Low complexity" evidence="3">
    <location>
        <begin position="554"/>
        <end position="564"/>
    </location>
</feature>
<dbReference type="PROSITE" id="PS50097">
    <property type="entry name" value="BTB"/>
    <property type="match status" value="1"/>
</dbReference>
<feature type="domain" description="BTB" evidence="4">
    <location>
        <begin position="383"/>
        <end position="453"/>
    </location>
</feature>
<feature type="region of interest" description="Disordered" evidence="3">
    <location>
        <begin position="552"/>
        <end position="590"/>
    </location>
</feature>
<dbReference type="Gene3D" id="3.30.710.10">
    <property type="entry name" value="Potassium Channel Kv1.1, Chain A"/>
    <property type="match status" value="1"/>
</dbReference>
<evidence type="ECO:0000256" key="1">
    <source>
        <dbReference type="ARBA" id="ARBA00022441"/>
    </source>
</evidence>
<dbReference type="EMBL" id="JARTCD010000055">
    <property type="protein sequence ID" value="KAJ8654903.1"/>
    <property type="molecule type" value="Genomic_DNA"/>
</dbReference>
<keyword evidence="6" id="KW-1185">Reference proteome</keyword>
<name>A0AAD7UWG4_9FUNG</name>
<protein>
    <recommendedName>
        <fullName evidence="4">BTB domain-containing protein</fullName>
    </recommendedName>
</protein>
<keyword evidence="2" id="KW-0677">Repeat</keyword>
<keyword evidence="1" id="KW-0880">Kelch repeat</keyword>
<dbReference type="RefSeq" id="XP_058339817.1">
    <property type="nucleotide sequence ID" value="XM_058489460.1"/>
</dbReference>